<gene>
    <name evidence="2" type="ORF">Salat_1173200</name>
</gene>
<proteinExistence type="predicted"/>
<keyword evidence="3" id="KW-1185">Reference proteome</keyword>
<dbReference type="InterPro" id="IPR026960">
    <property type="entry name" value="RVT-Znf"/>
</dbReference>
<dbReference type="EMBL" id="JACGWO010000004">
    <property type="protein sequence ID" value="KAK4428733.1"/>
    <property type="molecule type" value="Genomic_DNA"/>
</dbReference>
<reference evidence="2" key="2">
    <citation type="journal article" date="2024" name="Plant">
        <title>Genomic evolution and insights into agronomic trait innovations of Sesamum species.</title>
        <authorList>
            <person name="Miao H."/>
            <person name="Wang L."/>
            <person name="Qu L."/>
            <person name="Liu H."/>
            <person name="Sun Y."/>
            <person name="Le M."/>
            <person name="Wang Q."/>
            <person name="Wei S."/>
            <person name="Zheng Y."/>
            <person name="Lin W."/>
            <person name="Duan Y."/>
            <person name="Cao H."/>
            <person name="Xiong S."/>
            <person name="Wang X."/>
            <person name="Wei L."/>
            <person name="Li C."/>
            <person name="Ma Q."/>
            <person name="Ju M."/>
            <person name="Zhao R."/>
            <person name="Li G."/>
            <person name="Mu C."/>
            <person name="Tian Q."/>
            <person name="Mei H."/>
            <person name="Zhang T."/>
            <person name="Gao T."/>
            <person name="Zhang H."/>
        </authorList>
    </citation>
    <scope>NUCLEOTIDE SEQUENCE</scope>
    <source>
        <strain evidence="2">3651</strain>
    </source>
</reference>
<organism evidence="2 3">
    <name type="scientific">Sesamum alatum</name>
    <dbReference type="NCBI Taxonomy" id="300844"/>
    <lineage>
        <taxon>Eukaryota</taxon>
        <taxon>Viridiplantae</taxon>
        <taxon>Streptophyta</taxon>
        <taxon>Embryophyta</taxon>
        <taxon>Tracheophyta</taxon>
        <taxon>Spermatophyta</taxon>
        <taxon>Magnoliopsida</taxon>
        <taxon>eudicotyledons</taxon>
        <taxon>Gunneridae</taxon>
        <taxon>Pentapetalae</taxon>
        <taxon>asterids</taxon>
        <taxon>lamiids</taxon>
        <taxon>Lamiales</taxon>
        <taxon>Pedaliaceae</taxon>
        <taxon>Sesamum</taxon>
    </lineage>
</organism>
<feature type="domain" description="Reverse transcriptase zinc-binding" evidence="1">
    <location>
        <begin position="14"/>
        <end position="104"/>
    </location>
</feature>
<evidence type="ECO:0000313" key="3">
    <source>
        <dbReference type="Proteomes" id="UP001293254"/>
    </source>
</evidence>
<reference evidence="2" key="1">
    <citation type="submission" date="2020-06" db="EMBL/GenBank/DDBJ databases">
        <authorList>
            <person name="Li T."/>
            <person name="Hu X."/>
            <person name="Zhang T."/>
            <person name="Song X."/>
            <person name="Zhang H."/>
            <person name="Dai N."/>
            <person name="Sheng W."/>
            <person name="Hou X."/>
            <person name="Wei L."/>
        </authorList>
    </citation>
    <scope>NUCLEOTIDE SEQUENCE</scope>
    <source>
        <strain evidence="2">3651</strain>
        <tissue evidence="2">Leaf</tissue>
    </source>
</reference>
<dbReference type="Proteomes" id="UP001293254">
    <property type="component" value="Unassembled WGS sequence"/>
</dbReference>
<name>A0AAE2CNI8_9LAMI</name>
<protein>
    <recommendedName>
        <fullName evidence="1">Reverse transcriptase zinc-binding domain-containing protein</fullName>
    </recommendedName>
</protein>
<comment type="caution">
    <text evidence="2">The sequence shown here is derived from an EMBL/GenBank/DDBJ whole genome shotgun (WGS) entry which is preliminary data.</text>
</comment>
<sequence>MDKLIWHYANNGRFTVRSVYNLARRLQQRDMGEGSWLDKKSHWEFIWVSCVPHRVQLFGWKACRNLLPTAENLVPRKVPIGVCCARCREAAEDLYHVFLSCQSSGSFGQCLLAMAPHQKLARVL</sequence>
<evidence type="ECO:0000313" key="2">
    <source>
        <dbReference type="EMBL" id="KAK4428733.1"/>
    </source>
</evidence>
<evidence type="ECO:0000259" key="1">
    <source>
        <dbReference type="Pfam" id="PF13966"/>
    </source>
</evidence>
<accession>A0AAE2CNI8</accession>
<dbReference type="Pfam" id="PF13966">
    <property type="entry name" value="zf-RVT"/>
    <property type="match status" value="1"/>
</dbReference>
<dbReference type="AlphaFoldDB" id="A0AAE2CNI8"/>